<dbReference type="EMBL" id="CAJHIA010000032">
    <property type="protein sequence ID" value="CAD6448614.1"/>
    <property type="molecule type" value="Genomic_DNA"/>
</dbReference>
<dbReference type="SUPFAM" id="SSF55811">
    <property type="entry name" value="Nudix"/>
    <property type="match status" value="1"/>
</dbReference>
<gene>
    <name evidence="2" type="ORF">SCLTRI_LOCUS8406</name>
</gene>
<dbReference type="FunFam" id="3.90.79.10:FF:000019">
    <property type="entry name" value="Thiamin pyrophosphokinase, putative"/>
    <property type="match status" value="1"/>
</dbReference>
<sequence>MCESHSLRETETDIMKTYLDLVNECDTFPYPETDPVAHKTMTSTIYTLIHEDPLTSTIYPLGYITLPIYEALCKVPTGIKGEMLVNQSNRTISIFNQATEPERTAAVAATCDYWRSNKTFRVLSGWRDEVYPVYGPGNEVLWSVERSASVLFGILGYGIHMMAYVRCPEVKYGMKLWVPRRSASKQTYPSMLDNTVAGGMATGEDKLEALVRECMEEASFPEEIVRKNVKDQGALTYFYVRGATAGGETGLMQPECEYVYDLELPADVIPKPNDTEVDQFYLLTVEEVQEHMKNDEFKTNCAIVLLDFFIRHGILTRENESDFDEIKSRIHRKLPFPGPHNI</sequence>
<reference evidence="2" key="1">
    <citation type="submission" date="2020-10" db="EMBL/GenBank/DDBJ databases">
        <authorList>
            <person name="Kusch S."/>
        </authorList>
    </citation>
    <scope>NUCLEOTIDE SEQUENCE</scope>
    <source>
        <strain evidence="2">SwB9</strain>
    </source>
</reference>
<dbReference type="InterPro" id="IPR000086">
    <property type="entry name" value="NUDIX_hydrolase_dom"/>
</dbReference>
<evidence type="ECO:0000259" key="1">
    <source>
        <dbReference type="PROSITE" id="PS51462"/>
    </source>
</evidence>
<dbReference type="Gene3D" id="3.90.79.10">
    <property type="entry name" value="Nucleoside Triphosphate Pyrophosphohydrolase"/>
    <property type="match status" value="1"/>
</dbReference>
<dbReference type="PROSITE" id="PS51462">
    <property type="entry name" value="NUDIX"/>
    <property type="match status" value="1"/>
</dbReference>
<dbReference type="OrthoDB" id="10261522at2759"/>
<organism evidence="2 3">
    <name type="scientific">Sclerotinia trifoliorum</name>
    <dbReference type="NCBI Taxonomy" id="28548"/>
    <lineage>
        <taxon>Eukaryota</taxon>
        <taxon>Fungi</taxon>
        <taxon>Dikarya</taxon>
        <taxon>Ascomycota</taxon>
        <taxon>Pezizomycotina</taxon>
        <taxon>Leotiomycetes</taxon>
        <taxon>Helotiales</taxon>
        <taxon>Sclerotiniaceae</taxon>
        <taxon>Sclerotinia</taxon>
    </lineage>
</organism>
<protein>
    <submittedName>
        <fullName evidence="2">7aef2b11-59b5-42b9-9daa-a2be149c22de</fullName>
    </submittedName>
</protein>
<proteinExistence type="predicted"/>
<dbReference type="Pfam" id="PF15916">
    <property type="entry name" value="DUF4743"/>
    <property type="match status" value="1"/>
</dbReference>
<accession>A0A8H2W371</accession>
<dbReference type="GO" id="GO:0044715">
    <property type="term" value="F:8-oxo-dGDP phosphatase activity"/>
    <property type="evidence" value="ECO:0007669"/>
    <property type="project" value="TreeGrafter"/>
</dbReference>
<dbReference type="CDD" id="cd03676">
    <property type="entry name" value="NUDIX_Tnr3_like"/>
    <property type="match status" value="1"/>
</dbReference>
<dbReference type="Proteomes" id="UP000624404">
    <property type="component" value="Unassembled WGS sequence"/>
</dbReference>
<dbReference type="PANTHER" id="PTHR13622">
    <property type="entry name" value="THIAMIN PYROPHOSPHOKINASE"/>
    <property type="match status" value="1"/>
</dbReference>
<evidence type="ECO:0000313" key="3">
    <source>
        <dbReference type="Proteomes" id="UP000624404"/>
    </source>
</evidence>
<dbReference type="PANTHER" id="PTHR13622:SF8">
    <property type="entry name" value="THIAMIN PYROPHOSPHOKINASE 1"/>
    <property type="match status" value="1"/>
</dbReference>
<dbReference type="Pfam" id="PF00293">
    <property type="entry name" value="NUDIX"/>
    <property type="match status" value="1"/>
</dbReference>
<name>A0A8H2W371_9HELO</name>
<feature type="domain" description="Nudix hydrolase" evidence="1">
    <location>
        <begin position="156"/>
        <end position="307"/>
    </location>
</feature>
<keyword evidence="3" id="KW-1185">Reference proteome</keyword>
<dbReference type="AlphaFoldDB" id="A0A8H2W371"/>
<comment type="caution">
    <text evidence="2">The sequence shown here is derived from an EMBL/GenBank/DDBJ whole genome shotgun (WGS) entry which is preliminary data.</text>
</comment>
<dbReference type="InterPro" id="IPR031804">
    <property type="entry name" value="DUF4743"/>
</dbReference>
<evidence type="ECO:0000313" key="2">
    <source>
        <dbReference type="EMBL" id="CAD6448614.1"/>
    </source>
</evidence>
<dbReference type="InterPro" id="IPR015797">
    <property type="entry name" value="NUDIX_hydrolase-like_dom_sf"/>
</dbReference>